<dbReference type="EMBL" id="JBHMEW010000067">
    <property type="protein sequence ID" value="MFB9213356.1"/>
    <property type="molecule type" value="Genomic_DNA"/>
</dbReference>
<accession>A0ABV5J9J1</accession>
<protein>
    <submittedName>
        <fullName evidence="1">Uncharacterized protein</fullName>
    </submittedName>
</protein>
<evidence type="ECO:0000313" key="2">
    <source>
        <dbReference type="Proteomes" id="UP001589654"/>
    </source>
</evidence>
<organism evidence="1 2">
    <name type="scientific">Echinicola jeungdonensis</name>
    <dbReference type="NCBI Taxonomy" id="709343"/>
    <lineage>
        <taxon>Bacteria</taxon>
        <taxon>Pseudomonadati</taxon>
        <taxon>Bacteroidota</taxon>
        <taxon>Cytophagia</taxon>
        <taxon>Cytophagales</taxon>
        <taxon>Cyclobacteriaceae</taxon>
        <taxon>Echinicola</taxon>
    </lineage>
</organism>
<gene>
    <name evidence="1" type="ORF">ACFFUR_16190</name>
</gene>
<sequence>MQTSKLEKTVESVVEKLQKLKVNDHLVSELQWCLGSYRNDNNPSGLLEKGNIALVLLKQVKEKNSRSVSKKLIEDLEKAVILA</sequence>
<comment type="caution">
    <text evidence="1">The sequence shown here is derived from an EMBL/GenBank/DDBJ whole genome shotgun (WGS) entry which is preliminary data.</text>
</comment>
<proteinExistence type="predicted"/>
<reference evidence="1 2" key="1">
    <citation type="submission" date="2024-09" db="EMBL/GenBank/DDBJ databases">
        <authorList>
            <person name="Sun Q."/>
            <person name="Mori K."/>
        </authorList>
    </citation>
    <scope>NUCLEOTIDE SEQUENCE [LARGE SCALE GENOMIC DNA]</scope>
    <source>
        <strain evidence="1 2">CECT 7682</strain>
    </source>
</reference>
<keyword evidence="2" id="KW-1185">Reference proteome</keyword>
<dbReference type="Proteomes" id="UP001589654">
    <property type="component" value="Unassembled WGS sequence"/>
</dbReference>
<evidence type="ECO:0000313" key="1">
    <source>
        <dbReference type="EMBL" id="MFB9213356.1"/>
    </source>
</evidence>
<name>A0ABV5J9J1_9BACT</name>
<dbReference type="RefSeq" id="WP_290248595.1">
    <property type="nucleotide sequence ID" value="NZ_JAUFQT010000001.1"/>
</dbReference>